<accession>A0A363CWH2</accession>
<sequence length="356" mass="41306">MACKCKDIFKISEKESKIHFITQINELIIKSSNLLEKIGFKTNKIPGIVTIKEKNPKLFFEENFDFLNTNFNDLEKEEIKIFIENEDNQLSLGTIFFAKSFNKYLHYIEDKSFFDIIENSSLTAHFQPIIDMQTNNIFAYEALTRGVLPNGELMYPDILFSKSTRNDMNFTLDRMCRETALKTTAVKKIDAKVFINFIPTSIYDPEFCLASTVKWAKQLEFDPKNIVFEVVETQNVKDKEHLKTILNYYRKEGFLIALDDVGEGYSSLNMIIDIKPDIIKVDRNIIQNIDTDTMKQSIYKALRTICIDNGIKILAEGVETPYELEKVKEIGVDYVQGYYFARPSAEIIRKIEETVK</sequence>
<comment type="caution">
    <text evidence="2">The sequence shown here is derived from an EMBL/GenBank/DDBJ whole genome shotgun (WGS) entry which is preliminary data.</text>
</comment>
<dbReference type="RefSeq" id="WP_108561000.1">
    <property type="nucleotide sequence ID" value="NZ_MUXE01000023.1"/>
</dbReference>
<dbReference type="InterPro" id="IPR050706">
    <property type="entry name" value="Cyclic-di-GMP_PDE-like"/>
</dbReference>
<feature type="domain" description="EAL" evidence="1">
    <location>
        <begin position="106"/>
        <end position="356"/>
    </location>
</feature>
<protein>
    <recommendedName>
        <fullName evidence="1">EAL domain-containing protein</fullName>
    </recommendedName>
</protein>
<dbReference type="GO" id="GO:0071111">
    <property type="term" value="F:cyclic-guanylate-specific phosphodiesterase activity"/>
    <property type="evidence" value="ECO:0007669"/>
    <property type="project" value="InterPro"/>
</dbReference>
<dbReference type="SUPFAM" id="SSF141868">
    <property type="entry name" value="EAL domain-like"/>
    <property type="match status" value="1"/>
</dbReference>
<dbReference type="PROSITE" id="PS50883">
    <property type="entry name" value="EAL"/>
    <property type="match status" value="1"/>
</dbReference>
<dbReference type="Gene3D" id="3.20.20.450">
    <property type="entry name" value="EAL domain"/>
    <property type="match status" value="1"/>
</dbReference>
<name>A0A363CWH2_9BACT</name>
<gene>
    <name evidence="2" type="ORF">B0174_11260</name>
</gene>
<dbReference type="InterPro" id="IPR035919">
    <property type="entry name" value="EAL_sf"/>
</dbReference>
<evidence type="ECO:0000313" key="2">
    <source>
        <dbReference type="EMBL" id="PUE63412.1"/>
    </source>
</evidence>
<dbReference type="PANTHER" id="PTHR33121:SF15">
    <property type="entry name" value="BLUE LIGHT- AND TEMPERATURE-REGULATED ANTIREPRESSOR BLUF"/>
    <property type="match status" value="1"/>
</dbReference>
<dbReference type="AlphaFoldDB" id="A0A363CWH2"/>
<dbReference type="CDD" id="cd01948">
    <property type="entry name" value="EAL"/>
    <property type="match status" value="1"/>
</dbReference>
<dbReference type="EMBL" id="MUXE01000023">
    <property type="protein sequence ID" value="PUE63412.1"/>
    <property type="molecule type" value="Genomic_DNA"/>
</dbReference>
<dbReference type="InterPro" id="IPR001633">
    <property type="entry name" value="EAL_dom"/>
</dbReference>
<organism evidence="2 3">
    <name type="scientific">Arcobacter caeni</name>
    <dbReference type="NCBI Taxonomy" id="1912877"/>
    <lineage>
        <taxon>Bacteria</taxon>
        <taxon>Pseudomonadati</taxon>
        <taxon>Campylobacterota</taxon>
        <taxon>Epsilonproteobacteria</taxon>
        <taxon>Campylobacterales</taxon>
        <taxon>Arcobacteraceae</taxon>
        <taxon>Arcobacter</taxon>
    </lineage>
</organism>
<dbReference type="PANTHER" id="PTHR33121">
    <property type="entry name" value="CYCLIC DI-GMP PHOSPHODIESTERASE PDEF"/>
    <property type="match status" value="1"/>
</dbReference>
<evidence type="ECO:0000259" key="1">
    <source>
        <dbReference type="PROSITE" id="PS50883"/>
    </source>
</evidence>
<dbReference type="Proteomes" id="UP000251135">
    <property type="component" value="Unassembled WGS sequence"/>
</dbReference>
<dbReference type="Pfam" id="PF00563">
    <property type="entry name" value="EAL"/>
    <property type="match status" value="1"/>
</dbReference>
<keyword evidence="3" id="KW-1185">Reference proteome</keyword>
<dbReference type="OrthoDB" id="9777298at2"/>
<proteinExistence type="predicted"/>
<evidence type="ECO:0000313" key="3">
    <source>
        <dbReference type="Proteomes" id="UP000251135"/>
    </source>
</evidence>
<reference evidence="2 3" key="1">
    <citation type="submission" date="2017-02" db="EMBL/GenBank/DDBJ databases">
        <title>Arcobacter caeni sp. nov, a new Arcobacter species isolated from reclaimed water.</title>
        <authorList>
            <person name="Figueras M.J."/>
            <person name="Perez-Cataluna A."/>
            <person name="Salas-Masso N."/>
        </authorList>
    </citation>
    <scope>NUCLEOTIDE SEQUENCE [LARGE SCALE GENOMIC DNA]</scope>
    <source>
        <strain evidence="2 3">RW17-10</strain>
    </source>
</reference>
<dbReference type="SMART" id="SM00052">
    <property type="entry name" value="EAL"/>
    <property type="match status" value="1"/>
</dbReference>